<evidence type="ECO:0000256" key="2">
    <source>
        <dbReference type="ARBA" id="ARBA00022741"/>
    </source>
</evidence>
<evidence type="ECO:0000259" key="5">
    <source>
        <dbReference type="Pfam" id="PF01923"/>
    </source>
</evidence>
<evidence type="ECO:0000313" key="7">
    <source>
        <dbReference type="Proteomes" id="UP001449795"/>
    </source>
</evidence>
<keyword evidence="4" id="KW-0169">Cobalamin biosynthesis</keyword>
<comment type="catalytic activity">
    <reaction evidence="4">
        <text>2 cob(II)alamin + reduced [electron-transfer flavoprotein] + 2 ATP = 2 adenosylcob(III)alamin + 2 triphosphate + oxidized [electron-transfer flavoprotein] + 3 H(+)</text>
        <dbReference type="Rhea" id="RHEA:28671"/>
        <dbReference type="Rhea" id="RHEA-COMP:10685"/>
        <dbReference type="Rhea" id="RHEA-COMP:10686"/>
        <dbReference type="ChEBI" id="CHEBI:15378"/>
        <dbReference type="ChEBI" id="CHEBI:16304"/>
        <dbReference type="ChEBI" id="CHEBI:18036"/>
        <dbReference type="ChEBI" id="CHEBI:18408"/>
        <dbReference type="ChEBI" id="CHEBI:30616"/>
        <dbReference type="ChEBI" id="CHEBI:57692"/>
        <dbReference type="ChEBI" id="CHEBI:58307"/>
        <dbReference type="EC" id="2.5.1.17"/>
    </reaction>
</comment>
<dbReference type="RefSeq" id="WP_342628628.1">
    <property type="nucleotide sequence ID" value="NZ_CP152276.1"/>
</dbReference>
<gene>
    <name evidence="6" type="ORF">AAC691_00640</name>
</gene>
<dbReference type="PANTHER" id="PTHR12213:SF0">
    <property type="entry name" value="CORRINOID ADENOSYLTRANSFERASE MMAB"/>
    <property type="match status" value="1"/>
</dbReference>
<dbReference type="GO" id="GO:0008817">
    <property type="term" value="F:corrinoid adenosyltransferase activity"/>
    <property type="evidence" value="ECO:0007669"/>
    <property type="project" value="UniProtKB-EC"/>
</dbReference>
<comment type="pathway">
    <text evidence="4">Cofactor biosynthesis; adenosylcobalamin biosynthesis; adenosylcobalamin from cob(II)yrinate a,c-diamide: step 2/7.</text>
</comment>
<dbReference type="InterPro" id="IPR029499">
    <property type="entry name" value="PduO-typ"/>
</dbReference>
<dbReference type="NCBIfam" id="TIGR00636">
    <property type="entry name" value="PduO_Nterm"/>
    <property type="match status" value="1"/>
</dbReference>
<comment type="catalytic activity">
    <reaction evidence="4">
        <text>2 cob(II)yrinate a,c diamide + reduced [electron-transfer flavoprotein] + 2 ATP = 2 adenosylcob(III)yrinate a,c-diamide + 2 triphosphate + oxidized [electron-transfer flavoprotein] + 3 H(+)</text>
        <dbReference type="Rhea" id="RHEA:11528"/>
        <dbReference type="Rhea" id="RHEA-COMP:10685"/>
        <dbReference type="Rhea" id="RHEA-COMP:10686"/>
        <dbReference type="ChEBI" id="CHEBI:15378"/>
        <dbReference type="ChEBI" id="CHEBI:18036"/>
        <dbReference type="ChEBI" id="CHEBI:30616"/>
        <dbReference type="ChEBI" id="CHEBI:57692"/>
        <dbReference type="ChEBI" id="CHEBI:58307"/>
        <dbReference type="ChEBI" id="CHEBI:58503"/>
        <dbReference type="ChEBI" id="CHEBI:58537"/>
        <dbReference type="EC" id="2.5.1.17"/>
    </reaction>
</comment>
<evidence type="ECO:0000256" key="4">
    <source>
        <dbReference type="RuleBase" id="RU366026"/>
    </source>
</evidence>
<dbReference type="Gene3D" id="1.20.1200.10">
    <property type="entry name" value="Cobalamin adenosyltransferase-like"/>
    <property type="match status" value="1"/>
</dbReference>
<dbReference type="PANTHER" id="PTHR12213">
    <property type="entry name" value="CORRINOID ADENOSYLTRANSFERASE"/>
    <property type="match status" value="1"/>
</dbReference>
<evidence type="ECO:0000256" key="3">
    <source>
        <dbReference type="ARBA" id="ARBA00022840"/>
    </source>
</evidence>
<dbReference type="Pfam" id="PF01923">
    <property type="entry name" value="Cob_adeno_trans"/>
    <property type="match status" value="1"/>
</dbReference>
<reference evidence="6 7" key="1">
    <citation type="submission" date="2024-04" db="EMBL/GenBank/DDBJ databases">
        <title>Complete genome sequence of Nguyenibacter vanlangesis HBCM-1154, a strain capable of nitrogen fixation, IAA production, and phosphorus solubilization isolated from sugarcane soil.</title>
        <authorList>
            <person name="MY HANH P."/>
        </authorList>
    </citation>
    <scope>NUCLEOTIDE SEQUENCE [LARGE SCALE GENOMIC DNA]</scope>
    <source>
        <strain evidence="6 7">HBCM 1154</strain>
    </source>
</reference>
<keyword evidence="7" id="KW-1185">Reference proteome</keyword>
<keyword evidence="2 4" id="KW-0547">Nucleotide-binding</keyword>
<feature type="domain" description="Cobalamin adenosyltransferase-like" evidence="5">
    <location>
        <begin position="8"/>
        <end position="180"/>
    </location>
</feature>
<keyword evidence="1 4" id="KW-0808">Transferase</keyword>
<dbReference type="SUPFAM" id="SSF89028">
    <property type="entry name" value="Cobalamin adenosyltransferase-like"/>
    <property type="match status" value="1"/>
</dbReference>
<comment type="similarity">
    <text evidence="4">Belongs to the Cob(I)alamin adenosyltransferase family.</text>
</comment>
<keyword evidence="3 4" id="KW-0067">ATP-binding</keyword>
<sequence>MNIRIDRIITRGGDSGQTALGDGTRVDKSCPRIEALGTVDEANATIGVLRLHVPPASPLDATLARLQSLLFDIGGMLCVPETESPETESSAGTSDNFRGGDAAVAFIEQATEQLRAGQEPLRSFVLPAGTPGAAHAHLARTVVRRAERRVAALRHDAPISPSVLRCLNRLSDYLFVLGRHLNDDGRADILWVPGSASQG</sequence>
<evidence type="ECO:0000256" key="1">
    <source>
        <dbReference type="ARBA" id="ARBA00022679"/>
    </source>
</evidence>
<dbReference type="InterPro" id="IPR016030">
    <property type="entry name" value="CblAdoTrfase-like"/>
</dbReference>
<protein>
    <recommendedName>
        <fullName evidence="4">Corrinoid adenosyltransferase</fullName>
        <ecNumber evidence="4">2.5.1.17</ecNumber>
    </recommendedName>
    <alternativeName>
        <fullName evidence="4">Cob(II)alamin adenosyltransferase</fullName>
    </alternativeName>
    <alternativeName>
        <fullName evidence="4">Cob(II)yrinic acid a,c-diamide adenosyltransferase</fullName>
    </alternativeName>
    <alternativeName>
        <fullName evidence="4">Cobinamide/cobalamin adenosyltransferase</fullName>
    </alternativeName>
</protein>
<evidence type="ECO:0000313" key="6">
    <source>
        <dbReference type="EMBL" id="XAE43033.1"/>
    </source>
</evidence>
<accession>A0ABZ3D5U6</accession>
<proteinExistence type="inferred from homology"/>
<dbReference type="Proteomes" id="UP001449795">
    <property type="component" value="Chromosome"/>
</dbReference>
<dbReference type="EC" id="2.5.1.17" evidence="4"/>
<dbReference type="InterPro" id="IPR036451">
    <property type="entry name" value="CblAdoTrfase-like_sf"/>
</dbReference>
<dbReference type="EMBL" id="CP152276">
    <property type="protein sequence ID" value="XAE43033.1"/>
    <property type="molecule type" value="Genomic_DNA"/>
</dbReference>
<organism evidence="6 7">
    <name type="scientific">Nguyenibacter vanlangensis</name>
    <dbReference type="NCBI Taxonomy" id="1216886"/>
    <lineage>
        <taxon>Bacteria</taxon>
        <taxon>Pseudomonadati</taxon>
        <taxon>Pseudomonadota</taxon>
        <taxon>Alphaproteobacteria</taxon>
        <taxon>Acetobacterales</taxon>
        <taxon>Acetobacteraceae</taxon>
        <taxon>Nguyenibacter</taxon>
    </lineage>
</organism>
<name>A0ABZ3D5U6_9PROT</name>